<keyword evidence="4" id="KW-1185">Reference proteome</keyword>
<evidence type="ECO:0000259" key="2">
    <source>
        <dbReference type="Pfam" id="PF01266"/>
    </source>
</evidence>
<dbReference type="Gene3D" id="3.30.9.10">
    <property type="entry name" value="D-Amino Acid Oxidase, subunit A, domain 2"/>
    <property type="match status" value="1"/>
</dbReference>
<feature type="compositionally biased region" description="Basic and acidic residues" evidence="1">
    <location>
        <begin position="496"/>
        <end position="516"/>
    </location>
</feature>
<dbReference type="Gene3D" id="3.50.50.60">
    <property type="entry name" value="FAD/NAD(P)-binding domain"/>
    <property type="match status" value="1"/>
</dbReference>
<organism evidence="3 4">
    <name type="scientific">Lecanosticta acicola</name>
    <dbReference type="NCBI Taxonomy" id="111012"/>
    <lineage>
        <taxon>Eukaryota</taxon>
        <taxon>Fungi</taxon>
        <taxon>Dikarya</taxon>
        <taxon>Ascomycota</taxon>
        <taxon>Pezizomycotina</taxon>
        <taxon>Dothideomycetes</taxon>
        <taxon>Dothideomycetidae</taxon>
        <taxon>Mycosphaerellales</taxon>
        <taxon>Mycosphaerellaceae</taxon>
        <taxon>Lecanosticta</taxon>
    </lineage>
</organism>
<dbReference type="GO" id="GO:0005737">
    <property type="term" value="C:cytoplasm"/>
    <property type="evidence" value="ECO:0007669"/>
    <property type="project" value="TreeGrafter"/>
</dbReference>
<dbReference type="SUPFAM" id="SSF51905">
    <property type="entry name" value="FAD/NAD(P)-binding domain"/>
    <property type="match status" value="1"/>
</dbReference>
<evidence type="ECO:0000313" key="4">
    <source>
        <dbReference type="Proteomes" id="UP001296104"/>
    </source>
</evidence>
<dbReference type="Proteomes" id="UP001296104">
    <property type="component" value="Unassembled WGS sequence"/>
</dbReference>
<protein>
    <submittedName>
        <fullName evidence="3">FAD dependent oxidoreductase</fullName>
    </submittedName>
</protein>
<accession>A0AAI8Z422</accession>
<proteinExistence type="predicted"/>
<sequence length="557" mass="63446">MDTDRRPIRAALFRSVIADQDIPSCRKVDHSRTTTDQDPLCRPPFLNMITDHDMDNIAESRENPCQTQFDYSTATSGSTAPVWVHKNPYTSRLRFPRLSRDLEGEVVIIGAGIAGVQTAYELVSKGRSVVLLEGRRILSGETGRTCGQLTTAMPDGYADLIEKHGDGVARMAAESHHWAINRVHQLQGKHGIPCEFRYLPLYRFNHIRPGGDPEEYQQELYKSRQKMQHEYEAARDLGLNVELREGVNIKGWDCQPDQRDCLVFHDQAAFHPTSYLNGILKWLSEQPNFKAFAYTRVTGVVEKKRGIGRLGGKNVEIKTEIGHTVNCEEVVLATGVPLHRESIVARMEYMRMYCIAVKVPRGIPEDCLVCEMDREYKCMRLTECDGENFYLIVGESDRKCYEGKPVDRFKELETWTRERFPKAGSVDYAWMGQQFEPSDRMGSDRMGFVGRDPGTQHTWIIAGNSGNGLTHGVIAGELLAHEMKGKGNPRNKRKFGGKDKYRDKDKDKDKCKDQSKGHAWSALYKPERFISEAPAEEANDSWMRKFDYFVKSFGRTL</sequence>
<name>A0AAI8Z422_9PEZI</name>
<dbReference type="EMBL" id="CAVMBE010000058">
    <property type="protein sequence ID" value="CAK4032129.1"/>
    <property type="molecule type" value="Genomic_DNA"/>
</dbReference>
<dbReference type="PANTHER" id="PTHR13847">
    <property type="entry name" value="SARCOSINE DEHYDROGENASE-RELATED"/>
    <property type="match status" value="1"/>
</dbReference>
<reference evidence="3" key="1">
    <citation type="submission" date="2023-11" db="EMBL/GenBank/DDBJ databases">
        <authorList>
            <person name="Alioto T."/>
            <person name="Alioto T."/>
            <person name="Gomez Garrido J."/>
        </authorList>
    </citation>
    <scope>NUCLEOTIDE SEQUENCE</scope>
</reference>
<dbReference type="AlphaFoldDB" id="A0AAI8Z422"/>
<dbReference type="InterPro" id="IPR036188">
    <property type="entry name" value="FAD/NAD-bd_sf"/>
</dbReference>
<feature type="region of interest" description="Disordered" evidence="1">
    <location>
        <begin position="483"/>
        <end position="518"/>
    </location>
</feature>
<gene>
    <name evidence="3" type="ORF">LECACI_7A007287</name>
</gene>
<dbReference type="InterPro" id="IPR006076">
    <property type="entry name" value="FAD-dep_OxRdtase"/>
</dbReference>
<dbReference type="Pfam" id="PF01266">
    <property type="entry name" value="DAO"/>
    <property type="match status" value="1"/>
</dbReference>
<evidence type="ECO:0000313" key="3">
    <source>
        <dbReference type="EMBL" id="CAK4032129.1"/>
    </source>
</evidence>
<dbReference type="PANTHER" id="PTHR13847:SF281">
    <property type="entry name" value="FAD DEPENDENT OXIDOREDUCTASE DOMAIN-CONTAINING PROTEIN"/>
    <property type="match status" value="1"/>
</dbReference>
<feature type="domain" description="FAD dependent oxidoreductase" evidence="2">
    <location>
        <begin position="106"/>
        <end position="481"/>
    </location>
</feature>
<evidence type="ECO:0000256" key="1">
    <source>
        <dbReference type="SAM" id="MobiDB-lite"/>
    </source>
</evidence>
<comment type="caution">
    <text evidence="3">The sequence shown here is derived from an EMBL/GenBank/DDBJ whole genome shotgun (WGS) entry which is preliminary data.</text>
</comment>